<dbReference type="InterPro" id="IPR043772">
    <property type="entry name" value="MBG_3"/>
</dbReference>
<dbReference type="Gene3D" id="2.60.40.10">
    <property type="entry name" value="Immunoglobulins"/>
    <property type="match status" value="1"/>
</dbReference>
<dbReference type="InterPro" id="IPR011493">
    <property type="entry name" value="GLUG"/>
</dbReference>
<dbReference type="PROSITE" id="PS50853">
    <property type="entry name" value="FN3"/>
    <property type="match status" value="1"/>
</dbReference>
<keyword evidence="1" id="KW-0732">Signal</keyword>
<dbReference type="CDD" id="cd00063">
    <property type="entry name" value="FN3"/>
    <property type="match status" value="1"/>
</dbReference>
<dbReference type="EMBL" id="JBBMEX010000004">
    <property type="protein sequence ID" value="MEQ2557322.1"/>
    <property type="molecule type" value="Genomic_DNA"/>
</dbReference>
<proteinExistence type="predicted"/>
<sequence>MKTKKKFLSFLLIFGLTLGMMPATAFAANASETWGDYAATDFAGGSGTKEDPYQIATAEQLAKLASEVNSHVVGKTHANEYFKLIASIDLSAHRWVPIGYGNSSNASSFNGYFDGNHQTITGLNVDERGNNTDAGLFGAVSVATNEPVLKDLTIENATIYAGDETDDGTLQYGAGVLVGSITLLGGSSAKYAAIENCHVSGQVDSKMYAGGLIGAASYGKISNCSADTIVTGNTVSGGFTGYAFSSSFENNTAKGSVTSTGWSTGGFAGWVYEGAITKCTASGNVKADNWNLGGFAGYLSGATVNACTAYGDVTGTATTFIAKAGGFVGTNKGSMIQNSHATGVVTGSNQYGAAGGFVASDENGTTTGCSFDQTKNPLLTSVGNTVTQGTNDITPKTTDEVLADICNDYFGGHAYQKAWTIDKEATCQQEGIKSHHCERCNDKTDVTSLDKINHQLVKTAKKAATHMADGNIDYWYCNSCNKYFSDEAATKEISLKDTVLPKLTGHTPDKTGWHSDETNHWQTCECGVTLNKSTHTKQTTVTKKATFKKAGSNVTKCTTCGKTLSTSTIPKVSKVTLSKTSYTYNGKVKKPTVTVKDSNGKLLKNGTDYKVSYTKGRKNVGKYTVKITLKGSKYSGTKTCTFSINPKNTKLSSQSGQEKAFTVKWKKQTKQTSGYQIQYATKKNFSKAKTVTIKKNSITKTKIKNCAANKKYYVRIRTYKNVKVNGKTTKVVSSWSKSATVKTK</sequence>
<dbReference type="Pfam" id="PF18887">
    <property type="entry name" value="MBG_3"/>
    <property type="match status" value="1"/>
</dbReference>
<reference evidence="3 4" key="1">
    <citation type="submission" date="2024-03" db="EMBL/GenBank/DDBJ databases">
        <title>Human intestinal bacterial collection.</title>
        <authorList>
            <person name="Pauvert C."/>
            <person name="Hitch T.C.A."/>
            <person name="Clavel T."/>
        </authorList>
    </citation>
    <scope>NUCLEOTIDE SEQUENCE [LARGE SCALE GENOMIC DNA]</scope>
    <source>
        <strain evidence="3 4">CLA-AA-H185</strain>
    </source>
</reference>
<keyword evidence="4" id="KW-1185">Reference proteome</keyword>
<evidence type="ECO:0000313" key="3">
    <source>
        <dbReference type="EMBL" id="MEQ2557322.1"/>
    </source>
</evidence>
<protein>
    <submittedName>
        <fullName evidence="3">Fibronectin type III domain-containing protein</fullName>
    </submittedName>
</protein>
<dbReference type="InterPro" id="IPR036116">
    <property type="entry name" value="FN3_sf"/>
</dbReference>
<gene>
    <name evidence="3" type="ORF">WMO43_05435</name>
</gene>
<dbReference type="Pfam" id="PF07581">
    <property type="entry name" value="Glug"/>
    <property type="match status" value="2"/>
</dbReference>
<dbReference type="RefSeq" id="WP_353530451.1">
    <property type="nucleotide sequence ID" value="NZ_JBBMEX010000004.1"/>
</dbReference>
<organism evidence="3 4">
    <name type="scientific">Maccoyibacter intestinihominis</name>
    <dbReference type="NCBI Taxonomy" id="3133499"/>
    <lineage>
        <taxon>Bacteria</taxon>
        <taxon>Bacillati</taxon>
        <taxon>Bacillota</taxon>
        <taxon>Clostridia</taxon>
        <taxon>Lachnospirales</taxon>
        <taxon>Lachnospiraceae</taxon>
        <taxon>Maccoyibacter</taxon>
    </lineage>
</organism>
<dbReference type="InterPro" id="IPR003961">
    <property type="entry name" value="FN3_dom"/>
</dbReference>
<dbReference type="Proteomes" id="UP001454489">
    <property type="component" value="Unassembled WGS sequence"/>
</dbReference>
<evidence type="ECO:0000256" key="1">
    <source>
        <dbReference type="SAM" id="SignalP"/>
    </source>
</evidence>
<dbReference type="SUPFAM" id="SSF49265">
    <property type="entry name" value="Fibronectin type III"/>
    <property type="match status" value="1"/>
</dbReference>
<name>A0ABV1HC83_9FIRM</name>
<comment type="caution">
    <text evidence="3">The sequence shown here is derived from an EMBL/GenBank/DDBJ whole genome shotgun (WGS) entry which is preliminary data.</text>
</comment>
<feature type="domain" description="Fibronectin type-III" evidence="2">
    <location>
        <begin position="645"/>
        <end position="744"/>
    </location>
</feature>
<dbReference type="Gene3D" id="2.160.20.110">
    <property type="match status" value="2"/>
</dbReference>
<dbReference type="SUPFAM" id="SSF51126">
    <property type="entry name" value="Pectin lyase-like"/>
    <property type="match status" value="1"/>
</dbReference>
<dbReference type="Pfam" id="PF00041">
    <property type="entry name" value="fn3"/>
    <property type="match status" value="1"/>
</dbReference>
<accession>A0ABV1HC83</accession>
<dbReference type="InterPro" id="IPR013783">
    <property type="entry name" value="Ig-like_fold"/>
</dbReference>
<evidence type="ECO:0000313" key="4">
    <source>
        <dbReference type="Proteomes" id="UP001454489"/>
    </source>
</evidence>
<dbReference type="InterPro" id="IPR011050">
    <property type="entry name" value="Pectin_lyase_fold/virulence"/>
</dbReference>
<evidence type="ECO:0000259" key="2">
    <source>
        <dbReference type="PROSITE" id="PS50853"/>
    </source>
</evidence>
<feature type="signal peptide" evidence="1">
    <location>
        <begin position="1"/>
        <end position="27"/>
    </location>
</feature>
<feature type="chain" id="PRO_5047378938" evidence="1">
    <location>
        <begin position="28"/>
        <end position="744"/>
    </location>
</feature>